<proteinExistence type="predicted"/>
<dbReference type="CDD" id="cd07984">
    <property type="entry name" value="LPLAT_LABLAT-like"/>
    <property type="match status" value="1"/>
</dbReference>
<dbReference type="PANTHER" id="PTHR30606">
    <property type="entry name" value="LIPID A BIOSYNTHESIS LAUROYL ACYLTRANSFERASE"/>
    <property type="match status" value="1"/>
</dbReference>
<keyword evidence="2" id="KW-1003">Cell membrane</keyword>
<keyword evidence="9" id="KW-1185">Reference proteome</keyword>
<keyword evidence="5 7" id="KW-0472">Membrane</keyword>
<dbReference type="AlphaFoldDB" id="A0A1I6GZF6"/>
<dbReference type="PANTHER" id="PTHR30606:SF10">
    <property type="entry name" value="PHOSPHATIDYLINOSITOL MANNOSIDE ACYLTRANSFERASE"/>
    <property type="match status" value="1"/>
</dbReference>
<keyword evidence="4 8" id="KW-0808">Transferase</keyword>
<keyword evidence="6" id="KW-0012">Acyltransferase</keyword>
<evidence type="ECO:0000256" key="1">
    <source>
        <dbReference type="ARBA" id="ARBA00004533"/>
    </source>
</evidence>
<keyword evidence="7" id="KW-0812">Transmembrane</keyword>
<evidence type="ECO:0000313" key="8">
    <source>
        <dbReference type="EMBL" id="SFR47572.1"/>
    </source>
</evidence>
<evidence type="ECO:0000256" key="7">
    <source>
        <dbReference type="SAM" id="Phobius"/>
    </source>
</evidence>
<dbReference type="GO" id="GO:0009247">
    <property type="term" value="P:glycolipid biosynthetic process"/>
    <property type="evidence" value="ECO:0007669"/>
    <property type="project" value="UniProtKB-ARBA"/>
</dbReference>
<dbReference type="Pfam" id="PF03279">
    <property type="entry name" value="Lip_A_acyltrans"/>
    <property type="match status" value="1"/>
</dbReference>
<dbReference type="EMBL" id="FOYQ01000002">
    <property type="protein sequence ID" value="SFR47572.1"/>
    <property type="molecule type" value="Genomic_DNA"/>
</dbReference>
<dbReference type="GO" id="GO:0016746">
    <property type="term" value="F:acyltransferase activity"/>
    <property type="evidence" value="ECO:0007669"/>
    <property type="project" value="UniProtKB-KW"/>
</dbReference>
<organism evidence="8 9">
    <name type="scientific">Robiginitalea myxolifaciens</name>
    <dbReference type="NCBI Taxonomy" id="400055"/>
    <lineage>
        <taxon>Bacteria</taxon>
        <taxon>Pseudomonadati</taxon>
        <taxon>Bacteroidota</taxon>
        <taxon>Flavobacteriia</taxon>
        <taxon>Flavobacteriales</taxon>
        <taxon>Flavobacteriaceae</taxon>
        <taxon>Robiginitalea</taxon>
    </lineage>
</organism>
<dbReference type="InterPro" id="IPR004960">
    <property type="entry name" value="LipA_acyltrans"/>
</dbReference>
<evidence type="ECO:0000313" key="9">
    <source>
        <dbReference type="Proteomes" id="UP000199534"/>
    </source>
</evidence>
<name>A0A1I6GZF6_9FLAO</name>
<dbReference type="Proteomes" id="UP000199534">
    <property type="component" value="Unassembled WGS sequence"/>
</dbReference>
<keyword evidence="7" id="KW-1133">Transmembrane helix</keyword>
<gene>
    <name evidence="8" type="ORF">SAMN04490243_1942</name>
</gene>
<keyword evidence="3" id="KW-0997">Cell inner membrane</keyword>
<evidence type="ECO:0000256" key="3">
    <source>
        <dbReference type="ARBA" id="ARBA00022519"/>
    </source>
</evidence>
<dbReference type="PIRSF" id="PIRSF026649">
    <property type="entry name" value="MsbB"/>
    <property type="match status" value="1"/>
</dbReference>
<evidence type="ECO:0000256" key="6">
    <source>
        <dbReference type="ARBA" id="ARBA00023315"/>
    </source>
</evidence>
<reference evidence="8 9" key="1">
    <citation type="submission" date="2016-10" db="EMBL/GenBank/DDBJ databases">
        <authorList>
            <person name="de Groot N.N."/>
        </authorList>
    </citation>
    <scope>NUCLEOTIDE SEQUENCE [LARGE SCALE GENOMIC DNA]</scope>
    <source>
        <strain evidence="8 9">DSM 21019</strain>
    </source>
</reference>
<evidence type="ECO:0000256" key="4">
    <source>
        <dbReference type="ARBA" id="ARBA00022679"/>
    </source>
</evidence>
<dbReference type="STRING" id="400055.SAMN04490243_1942"/>
<protein>
    <submittedName>
        <fullName evidence="8">KDO2-lipid IV(A) lauroyltransferase</fullName>
    </submittedName>
</protein>
<evidence type="ECO:0000256" key="5">
    <source>
        <dbReference type="ARBA" id="ARBA00023136"/>
    </source>
</evidence>
<dbReference type="GO" id="GO:0005886">
    <property type="term" value="C:plasma membrane"/>
    <property type="evidence" value="ECO:0007669"/>
    <property type="project" value="UniProtKB-SubCell"/>
</dbReference>
<evidence type="ECO:0000256" key="2">
    <source>
        <dbReference type="ARBA" id="ARBA00022475"/>
    </source>
</evidence>
<feature type="transmembrane region" description="Helical" evidence="7">
    <location>
        <begin position="7"/>
        <end position="23"/>
    </location>
</feature>
<sequence>MPIILSVQRLVFLLVYPLLWLIARLPFSLLYLLSDFLFFLLFHLIGYRRKVVRKNLNLVFPDKSETEKKQIEKKFYAHMCDMFLEMIKTMAIGHDGIIKRFTFTNLEIIHSLESQGKSTMVMLPHYASWEWVLSLNNQIKSLGFGVYQPIGNKYFDKLVRDIRAEFGLTLITTKETRKIIAKNEKEGIVGSYGIICDQSPMLIRTRHWGKFMGIEVPLHIGAEEMCKQHNITPVYLKVEKLKRGFYQGTFTVLTEDPRSIPDYEITDAFFREVEKSIQKAPEYYFWTHRRWKHRGKKGQEPAAKGPPGQP</sequence>
<accession>A0A1I6GZF6</accession>
<comment type="subcellular location">
    <subcellularLocation>
        <location evidence="1">Cell inner membrane</location>
    </subcellularLocation>
</comment>